<proteinExistence type="predicted"/>
<evidence type="ECO:0000256" key="1">
    <source>
        <dbReference type="SAM" id="MobiDB-lite"/>
    </source>
</evidence>
<name>A0A6P2CAY0_9NOCA</name>
<dbReference type="Proteomes" id="UP000471120">
    <property type="component" value="Unassembled WGS sequence"/>
</dbReference>
<feature type="region of interest" description="Disordered" evidence="1">
    <location>
        <begin position="1"/>
        <end position="36"/>
    </location>
</feature>
<organism evidence="2 3">
    <name type="scientific">Rhodococcus rhodnii</name>
    <dbReference type="NCBI Taxonomy" id="38312"/>
    <lineage>
        <taxon>Bacteria</taxon>
        <taxon>Bacillati</taxon>
        <taxon>Actinomycetota</taxon>
        <taxon>Actinomycetes</taxon>
        <taxon>Mycobacteriales</taxon>
        <taxon>Nocardiaceae</taxon>
        <taxon>Rhodococcus</taxon>
    </lineage>
</organism>
<dbReference type="EMBL" id="QRCM01000001">
    <property type="protein sequence ID" value="TXG89907.1"/>
    <property type="molecule type" value="Genomic_DNA"/>
</dbReference>
<reference evidence="2 3" key="1">
    <citation type="submission" date="2018-07" db="EMBL/GenBank/DDBJ databases">
        <title>Genome sequence of Rhodococcus rhodnii ATCC 35071 from Rhodnius prolixus.</title>
        <authorList>
            <person name="Patel V."/>
            <person name="Vogel K.J."/>
        </authorList>
    </citation>
    <scope>NUCLEOTIDE SEQUENCE [LARGE SCALE GENOMIC DNA]</scope>
    <source>
        <strain evidence="2 3">ATCC 35071</strain>
    </source>
</reference>
<feature type="compositionally biased region" description="Low complexity" evidence="1">
    <location>
        <begin position="1"/>
        <end position="30"/>
    </location>
</feature>
<accession>A0A6P2CAY0</accession>
<gene>
    <name evidence="2" type="ORF">DW322_06390</name>
</gene>
<evidence type="ECO:0000313" key="3">
    <source>
        <dbReference type="Proteomes" id="UP000471120"/>
    </source>
</evidence>
<dbReference type="RefSeq" id="WP_010837700.1">
    <property type="nucleotide sequence ID" value="NZ_QRCM01000001.1"/>
</dbReference>
<sequence>MVKSGMGRPPIGMGAPMMAAAPGGARANGAEDTEHETPSYLVTVDNGNELVGDLAPVSPPVIGG</sequence>
<evidence type="ECO:0000313" key="2">
    <source>
        <dbReference type="EMBL" id="TXG89907.1"/>
    </source>
</evidence>
<comment type="caution">
    <text evidence="2">The sequence shown here is derived from an EMBL/GenBank/DDBJ whole genome shotgun (WGS) entry which is preliminary data.</text>
</comment>
<protein>
    <submittedName>
        <fullName evidence="2">Uncharacterized protein</fullName>
    </submittedName>
</protein>
<dbReference type="AlphaFoldDB" id="A0A6P2CAY0"/>